<dbReference type="GO" id="GO:0005524">
    <property type="term" value="F:ATP binding"/>
    <property type="evidence" value="ECO:0007669"/>
    <property type="project" value="UniProtKB-KW"/>
</dbReference>
<dbReference type="Gene3D" id="1.20.1110.10">
    <property type="entry name" value="Calcium-transporting ATPase, transmembrane domain"/>
    <property type="match status" value="1"/>
</dbReference>
<keyword evidence="6" id="KW-0067">ATP-binding</keyword>
<dbReference type="PANTHER" id="PTHR43294:SF21">
    <property type="entry name" value="CATION TRANSPORTING ATPASE"/>
    <property type="match status" value="1"/>
</dbReference>
<dbReference type="InterPro" id="IPR050510">
    <property type="entry name" value="Cation_transp_ATPase_P-type"/>
</dbReference>
<dbReference type="STRING" id="1608583.BN1356_02291"/>
<dbReference type="InterPro" id="IPR008250">
    <property type="entry name" value="ATPase_P-typ_transduc_dom_A_sf"/>
</dbReference>
<comment type="subcellular location">
    <subcellularLocation>
        <location evidence="1">Cell membrane</location>
        <topology evidence="1">Multi-pass membrane protein</topology>
    </subcellularLocation>
</comment>
<dbReference type="InterPro" id="IPR023214">
    <property type="entry name" value="HAD_sf"/>
</dbReference>
<keyword evidence="7" id="KW-1278">Translocase</keyword>
<dbReference type="InterPro" id="IPR023298">
    <property type="entry name" value="ATPase_P-typ_TM_dom_sf"/>
</dbReference>
<dbReference type="SFLD" id="SFLDF00027">
    <property type="entry name" value="p-type_atpase"/>
    <property type="match status" value="1"/>
</dbReference>
<feature type="transmembrane region" description="Helical" evidence="10">
    <location>
        <begin position="704"/>
        <end position="727"/>
    </location>
</feature>
<evidence type="ECO:0000313" key="12">
    <source>
        <dbReference type="EMBL" id="CQR25946.1"/>
    </source>
</evidence>
<dbReference type="InterPro" id="IPR059000">
    <property type="entry name" value="ATPase_P-type_domA"/>
</dbReference>
<keyword evidence="8 10" id="KW-1133">Transmembrane helix</keyword>
<evidence type="ECO:0000256" key="4">
    <source>
        <dbReference type="ARBA" id="ARBA00022692"/>
    </source>
</evidence>
<dbReference type="Proteomes" id="UP000198604">
    <property type="component" value="Unassembled WGS sequence"/>
</dbReference>
<evidence type="ECO:0000256" key="3">
    <source>
        <dbReference type="ARBA" id="ARBA00022475"/>
    </source>
</evidence>
<dbReference type="InterPro" id="IPR036412">
    <property type="entry name" value="HAD-like_sf"/>
</dbReference>
<dbReference type="PANTHER" id="PTHR43294">
    <property type="entry name" value="SODIUM/POTASSIUM-TRANSPORTING ATPASE SUBUNIT ALPHA"/>
    <property type="match status" value="1"/>
</dbReference>
<feature type="transmembrane region" description="Helical" evidence="10">
    <location>
        <begin position="846"/>
        <end position="865"/>
    </location>
</feature>
<feature type="transmembrane region" description="Helical" evidence="10">
    <location>
        <begin position="244"/>
        <end position="264"/>
    </location>
</feature>
<dbReference type="GO" id="GO:0016887">
    <property type="term" value="F:ATP hydrolysis activity"/>
    <property type="evidence" value="ECO:0007669"/>
    <property type="project" value="InterPro"/>
</dbReference>
<dbReference type="InterPro" id="IPR006068">
    <property type="entry name" value="ATPase_P-typ_cation-transptr_C"/>
</dbReference>
<dbReference type="PROSITE" id="PS00154">
    <property type="entry name" value="ATPASE_E1_E2"/>
    <property type="match status" value="1"/>
</dbReference>
<evidence type="ECO:0000256" key="8">
    <source>
        <dbReference type="ARBA" id="ARBA00022989"/>
    </source>
</evidence>
<feature type="transmembrane region" description="Helical" evidence="10">
    <location>
        <begin position="877"/>
        <end position="896"/>
    </location>
</feature>
<dbReference type="GO" id="GO:0005391">
    <property type="term" value="F:P-type sodium:potassium-exchanging transporter activity"/>
    <property type="evidence" value="ECO:0007669"/>
    <property type="project" value="TreeGrafter"/>
</dbReference>
<dbReference type="GO" id="GO:0030007">
    <property type="term" value="P:intracellular potassium ion homeostasis"/>
    <property type="evidence" value="ECO:0007669"/>
    <property type="project" value="TreeGrafter"/>
</dbReference>
<feature type="transmembrane region" description="Helical" evidence="10">
    <location>
        <begin position="270"/>
        <end position="294"/>
    </location>
</feature>
<keyword evidence="13" id="KW-1185">Reference proteome</keyword>
<dbReference type="SUPFAM" id="SSF81653">
    <property type="entry name" value="Calcium ATPase, transduction domain A"/>
    <property type="match status" value="1"/>
</dbReference>
<accession>A0A0E4CTN2</accession>
<evidence type="ECO:0000256" key="2">
    <source>
        <dbReference type="ARBA" id="ARBA00005675"/>
    </source>
</evidence>
<name>A0A0E4CTN2_9STRE</name>
<dbReference type="PRINTS" id="PR00119">
    <property type="entry name" value="CATATPASE"/>
</dbReference>
<comment type="similarity">
    <text evidence="2">Belongs to the cation transport ATPase (P-type) (TC 3.A.3) family. Type IIA subfamily.</text>
</comment>
<dbReference type="Pfam" id="PF00689">
    <property type="entry name" value="Cation_ATPase_C"/>
    <property type="match status" value="1"/>
</dbReference>
<keyword evidence="9 10" id="KW-0472">Membrane</keyword>
<dbReference type="SFLD" id="SFLDG00002">
    <property type="entry name" value="C1.7:_P-type_atpase_like"/>
    <property type="match status" value="1"/>
</dbReference>
<dbReference type="RefSeq" id="WP_093651460.1">
    <property type="nucleotide sequence ID" value="NZ_CTEN01000005.1"/>
</dbReference>
<dbReference type="GO" id="GO:0036376">
    <property type="term" value="P:sodium ion export across plasma membrane"/>
    <property type="evidence" value="ECO:0007669"/>
    <property type="project" value="TreeGrafter"/>
</dbReference>
<organism evidence="12 13">
    <name type="scientific">Streptococcus varani</name>
    <dbReference type="NCBI Taxonomy" id="1608583"/>
    <lineage>
        <taxon>Bacteria</taxon>
        <taxon>Bacillati</taxon>
        <taxon>Bacillota</taxon>
        <taxon>Bacilli</taxon>
        <taxon>Lactobacillales</taxon>
        <taxon>Streptococcaceae</taxon>
        <taxon>Streptococcus</taxon>
    </lineage>
</organism>
<dbReference type="GO" id="GO:1902600">
    <property type="term" value="P:proton transmembrane transport"/>
    <property type="evidence" value="ECO:0007669"/>
    <property type="project" value="TreeGrafter"/>
</dbReference>
<feature type="transmembrane region" description="Helical" evidence="10">
    <location>
        <begin position="777"/>
        <end position="796"/>
    </location>
</feature>
<keyword evidence="3" id="KW-1003">Cell membrane</keyword>
<dbReference type="AlphaFoldDB" id="A0A0E4CTN2"/>
<keyword evidence="4 10" id="KW-0812">Transmembrane</keyword>
<dbReference type="InterPro" id="IPR044492">
    <property type="entry name" value="P_typ_ATPase_HD_dom"/>
</dbReference>
<dbReference type="OrthoDB" id="9760364at2"/>
<dbReference type="GO" id="GO:0006883">
    <property type="term" value="P:intracellular sodium ion homeostasis"/>
    <property type="evidence" value="ECO:0007669"/>
    <property type="project" value="TreeGrafter"/>
</dbReference>
<dbReference type="Gene3D" id="2.70.150.10">
    <property type="entry name" value="Calcium-transporting ATPase, cytoplasmic transduction domain A"/>
    <property type="match status" value="1"/>
</dbReference>
<feature type="transmembrane region" description="Helical" evidence="10">
    <location>
        <begin position="733"/>
        <end position="756"/>
    </location>
</feature>
<feature type="transmembrane region" description="Helical" evidence="10">
    <location>
        <begin position="808"/>
        <end position="826"/>
    </location>
</feature>
<dbReference type="Pfam" id="PF00690">
    <property type="entry name" value="Cation_ATPase_N"/>
    <property type="match status" value="1"/>
</dbReference>
<dbReference type="Gene3D" id="3.40.1110.10">
    <property type="entry name" value="Calcium-transporting ATPase, cytoplasmic domain N"/>
    <property type="match status" value="1"/>
</dbReference>
<dbReference type="PRINTS" id="PR00120">
    <property type="entry name" value="HATPASE"/>
</dbReference>
<protein>
    <submittedName>
        <fullName evidence="12">Cation transporter E1-E2 family ATPase</fullName>
    </submittedName>
</protein>
<gene>
    <name evidence="12" type="primary">pacL_3</name>
    <name evidence="12" type="ORF">BN1356_02291</name>
</gene>
<evidence type="ECO:0000256" key="10">
    <source>
        <dbReference type="SAM" id="Phobius"/>
    </source>
</evidence>
<reference evidence="13" key="1">
    <citation type="submission" date="2015-03" db="EMBL/GenBank/DDBJ databases">
        <authorList>
            <person name="Urmite Genomes"/>
        </authorList>
    </citation>
    <scope>NUCLEOTIDE SEQUENCE [LARGE SCALE GENOMIC DNA]</scope>
    <source>
        <strain evidence="13">FF10</strain>
    </source>
</reference>
<dbReference type="GO" id="GO:1990573">
    <property type="term" value="P:potassium ion import across plasma membrane"/>
    <property type="evidence" value="ECO:0007669"/>
    <property type="project" value="TreeGrafter"/>
</dbReference>
<evidence type="ECO:0000256" key="5">
    <source>
        <dbReference type="ARBA" id="ARBA00022741"/>
    </source>
</evidence>
<evidence type="ECO:0000256" key="1">
    <source>
        <dbReference type="ARBA" id="ARBA00004651"/>
    </source>
</evidence>
<dbReference type="InterPro" id="IPR001757">
    <property type="entry name" value="P_typ_ATPase"/>
</dbReference>
<feature type="transmembrane region" description="Helical" evidence="10">
    <location>
        <begin position="56"/>
        <end position="74"/>
    </location>
</feature>
<sequence length="906" mass="98937">MKKVYQKSLEEVYQNLGSSEQGLDDRAVKERQEKYGLNELVESEGLTPWQILWHNINNIIVYLLTAVSIISLFMNEYVEAMAVFVALLIAVLTGFFVEMKAQASVNALQNMIFTTMKVRRNGDLKEIMSSEIVPGDIIVLEEGDAIAADARLISATNFAVIEAALTGESEAVEKSPTDDFDQDLAIGDRTNMVFSGTAVARGNALALVTGTGMETEVGQISALIDNGQVSSSPLDIELKKLGRILIFVAFLAALIVVLVGFMTGQDLIHVAHIAIILAVAAIPEALPAVSTITLSRGMKIMSDHKALVKSLSAVETLGSTTVIASDKTGTLTENQMTAEMVYLPEDQVVAISGTGYQPEGDFTIDGEKQDSDFQLTLDQPSEHDALTRFVLNGLLASNAQLRQADEQSEDNDKVEYEIIGDPTEGALVVLAAKAGLTRPVIDQSQWEKVAEVPFSSEKKYMVVHYEGPQNRVIVKGAPDVLMRMFVSDKQEENYWSDQNEEIAGKGMRVLAVASLDLDASQSVQGDLDDFVSSHKENFVLDGLVGIVDPPRQDVKEAVRLTQGAGIQVKMITGDHPKTASIIAQQIGIENAENTMTGLEIDKAVNQPDFAEKVQETAVFARVSPENKLQIVQALQGQDEVVAMTGDGVNDAPALNGAEIGVAMGIRGTEVAKESSDMILTDDRFSTIVDAVEIGRIIFANIKKYVAFLFSCNMVEILTVLMTFVFILPMPIQALHILFLNLVIDIGPALALAFESSEEDIMNKPPRDAKGGLVSKKFLSQIIVNGALIAIASFIVFNIAYTNEASLEYAQTATFTFMAMAQLFHVFNIRKEKGFGIDKSLFQNKILLLALAISFTFQLAVVYLPFWNNILDTQPLTAFTWGYMTIALLITTALVYVSNKLMRRYFN</sequence>
<dbReference type="EMBL" id="CTEN01000005">
    <property type="protein sequence ID" value="CQR25946.1"/>
    <property type="molecule type" value="Genomic_DNA"/>
</dbReference>
<keyword evidence="5" id="KW-0547">Nucleotide-binding</keyword>
<dbReference type="Gene3D" id="3.40.50.1000">
    <property type="entry name" value="HAD superfamily/HAD-like"/>
    <property type="match status" value="1"/>
</dbReference>
<evidence type="ECO:0000256" key="9">
    <source>
        <dbReference type="ARBA" id="ARBA00023136"/>
    </source>
</evidence>
<evidence type="ECO:0000259" key="11">
    <source>
        <dbReference type="SMART" id="SM00831"/>
    </source>
</evidence>
<dbReference type="InterPro" id="IPR023299">
    <property type="entry name" value="ATPase_P-typ_cyto_dom_N"/>
</dbReference>
<evidence type="ECO:0000256" key="6">
    <source>
        <dbReference type="ARBA" id="ARBA00022840"/>
    </source>
</evidence>
<proteinExistence type="inferred from homology"/>
<dbReference type="InterPro" id="IPR004014">
    <property type="entry name" value="ATPase_P-typ_cation-transptr_N"/>
</dbReference>
<evidence type="ECO:0000313" key="13">
    <source>
        <dbReference type="Proteomes" id="UP000198604"/>
    </source>
</evidence>
<dbReference type="SUPFAM" id="SSF56784">
    <property type="entry name" value="HAD-like"/>
    <property type="match status" value="1"/>
</dbReference>
<dbReference type="SUPFAM" id="SSF81665">
    <property type="entry name" value="Calcium ATPase, transmembrane domain M"/>
    <property type="match status" value="1"/>
</dbReference>
<dbReference type="SFLD" id="SFLDS00003">
    <property type="entry name" value="Haloacid_Dehalogenase"/>
    <property type="match status" value="1"/>
</dbReference>
<dbReference type="SMART" id="SM00831">
    <property type="entry name" value="Cation_ATPase_N"/>
    <property type="match status" value="1"/>
</dbReference>
<dbReference type="GO" id="GO:0005886">
    <property type="term" value="C:plasma membrane"/>
    <property type="evidence" value="ECO:0007669"/>
    <property type="project" value="UniProtKB-SubCell"/>
</dbReference>
<evidence type="ECO:0000256" key="7">
    <source>
        <dbReference type="ARBA" id="ARBA00022967"/>
    </source>
</evidence>
<dbReference type="SUPFAM" id="SSF81660">
    <property type="entry name" value="Metal cation-transporting ATPase, ATP-binding domain N"/>
    <property type="match status" value="1"/>
</dbReference>
<dbReference type="NCBIfam" id="TIGR01494">
    <property type="entry name" value="ATPase_P-type"/>
    <property type="match status" value="2"/>
</dbReference>
<feature type="domain" description="Cation-transporting P-type ATPase N-terminal" evidence="11">
    <location>
        <begin position="3"/>
        <end position="76"/>
    </location>
</feature>
<feature type="transmembrane region" description="Helical" evidence="10">
    <location>
        <begin position="80"/>
        <end position="97"/>
    </location>
</feature>
<dbReference type="Pfam" id="PF13246">
    <property type="entry name" value="Cation_ATPase"/>
    <property type="match status" value="1"/>
</dbReference>
<dbReference type="InterPro" id="IPR018303">
    <property type="entry name" value="ATPase_P-typ_P_site"/>
</dbReference>
<dbReference type="Pfam" id="PF00122">
    <property type="entry name" value="E1-E2_ATPase"/>
    <property type="match status" value="1"/>
</dbReference>